<reference evidence="1 2" key="1">
    <citation type="submission" date="2019-05" db="EMBL/GenBank/DDBJ databases">
        <title>Another draft genome of Portunus trituberculatus and its Hox gene families provides insights of decapod evolution.</title>
        <authorList>
            <person name="Jeong J.-H."/>
            <person name="Song I."/>
            <person name="Kim S."/>
            <person name="Choi T."/>
            <person name="Kim D."/>
            <person name="Ryu S."/>
            <person name="Kim W."/>
        </authorList>
    </citation>
    <scope>NUCLEOTIDE SEQUENCE [LARGE SCALE GENOMIC DNA]</scope>
    <source>
        <tissue evidence="1">Muscle</tissue>
    </source>
</reference>
<name>A0A5B7GB74_PORTR</name>
<organism evidence="1 2">
    <name type="scientific">Portunus trituberculatus</name>
    <name type="common">Swimming crab</name>
    <name type="synonym">Neptunus trituberculatus</name>
    <dbReference type="NCBI Taxonomy" id="210409"/>
    <lineage>
        <taxon>Eukaryota</taxon>
        <taxon>Metazoa</taxon>
        <taxon>Ecdysozoa</taxon>
        <taxon>Arthropoda</taxon>
        <taxon>Crustacea</taxon>
        <taxon>Multicrustacea</taxon>
        <taxon>Malacostraca</taxon>
        <taxon>Eumalacostraca</taxon>
        <taxon>Eucarida</taxon>
        <taxon>Decapoda</taxon>
        <taxon>Pleocyemata</taxon>
        <taxon>Brachyura</taxon>
        <taxon>Eubrachyura</taxon>
        <taxon>Portunoidea</taxon>
        <taxon>Portunidae</taxon>
        <taxon>Portuninae</taxon>
        <taxon>Portunus</taxon>
    </lineage>
</organism>
<dbReference type="EMBL" id="VSRR010013739">
    <property type="protein sequence ID" value="MPC56162.1"/>
    <property type="molecule type" value="Genomic_DNA"/>
</dbReference>
<dbReference type="OrthoDB" id="7477527at2759"/>
<proteinExistence type="predicted"/>
<evidence type="ECO:0000313" key="1">
    <source>
        <dbReference type="EMBL" id="MPC56162.1"/>
    </source>
</evidence>
<protein>
    <submittedName>
        <fullName evidence="1">Uncharacterized protein</fullName>
    </submittedName>
</protein>
<gene>
    <name evidence="1" type="ORF">E2C01_050115</name>
</gene>
<dbReference type="Proteomes" id="UP000324222">
    <property type="component" value="Unassembled WGS sequence"/>
</dbReference>
<comment type="caution">
    <text evidence="1">The sequence shown here is derived from an EMBL/GenBank/DDBJ whole genome shotgun (WGS) entry which is preliminary data.</text>
</comment>
<accession>A0A5B7GB74</accession>
<sequence length="92" mass="10969">MHITLVAPLWPQADWFPLLLDLLMDSPRVLPMWRSLLRQPHRPLFHGSPEKLHLHVWRLSSIFSRKAAKFMSQPVRQSSTSVYQAKWRFFYG</sequence>
<evidence type="ECO:0000313" key="2">
    <source>
        <dbReference type="Proteomes" id="UP000324222"/>
    </source>
</evidence>
<keyword evidence="2" id="KW-1185">Reference proteome</keyword>
<dbReference type="AlphaFoldDB" id="A0A5B7GB74"/>